<dbReference type="Pfam" id="PF03143">
    <property type="entry name" value="GTP_EFTU_D3"/>
    <property type="match status" value="1"/>
</dbReference>
<name>A0ABN0Y1H8_9ACTN</name>
<dbReference type="Proteomes" id="UP001500063">
    <property type="component" value="Unassembled WGS sequence"/>
</dbReference>
<dbReference type="Pfam" id="PF00009">
    <property type="entry name" value="GTP_EFTU"/>
    <property type="match status" value="1"/>
</dbReference>
<dbReference type="InterPro" id="IPR050055">
    <property type="entry name" value="EF-Tu_GTPase"/>
</dbReference>
<keyword evidence="3" id="KW-0648">Protein biosynthesis</keyword>
<gene>
    <name evidence="6" type="primary">tuf_2</name>
    <name evidence="6" type="ORF">GCM10010319_68170</name>
</gene>
<evidence type="ECO:0000256" key="4">
    <source>
        <dbReference type="ARBA" id="ARBA00023134"/>
    </source>
</evidence>
<dbReference type="PROSITE" id="PS51722">
    <property type="entry name" value="G_TR_2"/>
    <property type="match status" value="1"/>
</dbReference>
<dbReference type="EMBL" id="BAAABW010000040">
    <property type="protein sequence ID" value="GAA0380001.1"/>
    <property type="molecule type" value="Genomic_DNA"/>
</dbReference>
<dbReference type="PANTHER" id="PTHR43721">
    <property type="entry name" value="ELONGATION FACTOR TU-RELATED"/>
    <property type="match status" value="1"/>
</dbReference>
<dbReference type="InterPro" id="IPR004160">
    <property type="entry name" value="Transl_elong_EFTu/EF1A_C"/>
</dbReference>
<dbReference type="PANTHER" id="PTHR43721:SF22">
    <property type="entry name" value="ELONGATION FACTOR TU, MITOCHONDRIAL"/>
    <property type="match status" value="1"/>
</dbReference>
<evidence type="ECO:0000256" key="2">
    <source>
        <dbReference type="ARBA" id="ARBA00022768"/>
    </source>
</evidence>
<evidence type="ECO:0000256" key="1">
    <source>
        <dbReference type="ARBA" id="ARBA00022741"/>
    </source>
</evidence>
<keyword evidence="4" id="KW-0342">GTP-binding</keyword>
<evidence type="ECO:0000259" key="5">
    <source>
        <dbReference type="PROSITE" id="PS51722"/>
    </source>
</evidence>
<dbReference type="InterPro" id="IPR009000">
    <property type="entry name" value="Transl_B-barrel_sf"/>
</dbReference>
<reference evidence="6 7" key="1">
    <citation type="journal article" date="2019" name="Int. J. Syst. Evol. Microbiol.">
        <title>The Global Catalogue of Microorganisms (GCM) 10K type strain sequencing project: providing services to taxonomists for standard genome sequencing and annotation.</title>
        <authorList>
            <consortium name="The Broad Institute Genomics Platform"/>
            <consortium name="The Broad Institute Genome Sequencing Center for Infectious Disease"/>
            <person name="Wu L."/>
            <person name="Ma J."/>
        </authorList>
    </citation>
    <scope>NUCLEOTIDE SEQUENCE [LARGE SCALE GENOMIC DNA]</scope>
    <source>
        <strain evidence="6 7">JCM 4565</strain>
    </source>
</reference>
<evidence type="ECO:0000313" key="6">
    <source>
        <dbReference type="EMBL" id="GAA0380001.1"/>
    </source>
</evidence>
<accession>A0ABN0Y1H8</accession>
<keyword evidence="2 6" id="KW-0251">Elongation factor</keyword>
<organism evidence="6 7">
    <name type="scientific">Streptomyces blastmyceticus</name>
    <dbReference type="NCBI Taxonomy" id="68180"/>
    <lineage>
        <taxon>Bacteria</taxon>
        <taxon>Bacillati</taxon>
        <taxon>Actinomycetota</taxon>
        <taxon>Actinomycetes</taxon>
        <taxon>Kitasatosporales</taxon>
        <taxon>Streptomycetaceae</taxon>
        <taxon>Streptomyces</taxon>
    </lineage>
</organism>
<dbReference type="SUPFAM" id="SSF50447">
    <property type="entry name" value="Translation proteins"/>
    <property type="match status" value="1"/>
</dbReference>
<dbReference type="Gene3D" id="3.40.50.300">
    <property type="entry name" value="P-loop containing nucleotide triphosphate hydrolases"/>
    <property type="match status" value="1"/>
</dbReference>
<dbReference type="InterPro" id="IPR000795">
    <property type="entry name" value="T_Tr_GTP-bd_dom"/>
</dbReference>
<evidence type="ECO:0000256" key="3">
    <source>
        <dbReference type="ARBA" id="ARBA00022917"/>
    </source>
</evidence>
<dbReference type="SUPFAM" id="SSF50465">
    <property type="entry name" value="EF-Tu/eEF-1alpha/eIF2-gamma C-terminal domain"/>
    <property type="match status" value="1"/>
</dbReference>
<proteinExistence type="predicted"/>
<feature type="domain" description="Tr-type G" evidence="5">
    <location>
        <begin position="10"/>
        <end position="188"/>
    </location>
</feature>
<dbReference type="GO" id="GO:0003746">
    <property type="term" value="F:translation elongation factor activity"/>
    <property type="evidence" value="ECO:0007669"/>
    <property type="project" value="UniProtKB-KW"/>
</dbReference>
<dbReference type="SUPFAM" id="SSF52540">
    <property type="entry name" value="P-loop containing nucleoside triphosphate hydrolases"/>
    <property type="match status" value="1"/>
</dbReference>
<dbReference type="Gene3D" id="2.40.30.10">
    <property type="entry name" value="Translation factors"/>
    <property type="match status" value="2"/>
</dbReference>
<sequence length="373" mass="39326">MPKQAYVRTKPHLNIATIGHTGHGKTTLTTAITQLLGAGPAHHRSGAPHVTHVAYETGTRHYAHADLPGRADRVKHMIAAAAGLDGAILVVSALDGIGPQTAEHLLLARQCGVRHLVVALAKADAGGPEITELVELDVRALLTAHGYDGPRTPIVRVSALRALDGDPRWTGTIEALLDAVDTYLPTPVRRTGGPLLLPVERVFTLAGRGTAVAGAIERGTVRPGATVDVVGRPPRPRTARVTGLETFGEPMAAARAGDSVALLLHGVERHEVHRGDVVAAPGSVLPRRRVPVRVRLLPPPDGRPRPLTSGRRVQLHFRTADVPGTVDLGPHGRALPGRQLTLTLTLDRAAPLEPGLPVVLRESGRTVGVGRVL</sequence>
<dbReference type="InterPro" id="IPR009001">
    <property type="entry name" value="Transl_elong_EF1A/Init_IF2_C"/>
</dbReference>
<evidence type="ECO:0000313" key="7">
    <source>
        <dbReference type="Proteomes" id="UP001500063"/>
    </source>
</evidence>
<dbReference type="RefSeq" id="WP_344124152.1">
    <property type="nucleotide sequence ID" value="NZ_BAAABW010000040.1"/>
</dbReference>
<comment type="caution">
    <text evidence="6">The sequence shown here is derived from an EMBL/GenBank/DDBJ whole genome shotgun (WGS) entry which is preliminary data.</text>
</comment>
<dbReference type="Pfam" id="PF03144">
    <property type="entry name" value="GTP_EFTU_D2"/>
    <property type="match status" value="1"/>
</dbReference>
<protein>
    <submittedName>
        <fullName evidence="6">Elongation factor Tu</fullName>
    </submittedName>
</protein>
<dbReference type="InterPro" id="IPR027417">
    <property type="entry name" value="P-loop_NTPase"/>
</dbReference>
<keyword evidence="7" id="KW-1185">Reference proteome</keyword>
<dbReference type="InterPro" id="IPR004161">
    <property type="entry name" value="EFTu-like_2"/>
</dbReference>
<keyword evidence="1" id="KW-0547">Nucleotide-binding</keyword>